<dbReference type="Proteomes" id="UP000006702">
    <property type="component" value="Unassembled WGS sequence"/>
</dbReference>
<dbReference type="EMBL" id="DS027694">
    <property type="protein sequence ID" value="EAW19998.1"/>
    <property type="molecule type" value="Genomic_DNA"/>
</dbReference>
<dbReference type="OrthoDB" id="449382at2759"/>
<dbReference type="KEGG" id="nfi:NFIA_096190"/>
<evidence type="ECO:0000313" key="2">
    <source>
        <dbReference type="EMBL" id="EAW19998.1"/>
    </source>
</evidence>
<dbReference type="VEuPathDB" id="FungiDB:NFIA_096190"/>
<dbReference type="OMA" id="MHYAYED"/>
<dbReference type="InterPro" id="IPR000387">
    <property type="entry name" value="Tyr_Pase_dom"/>
</dbReference>
<dbReference type="InterPro" id="IPR029021">
    <property type="entry name" value="Prot-tyrosine_phosphatase-like"/>
</dbReference>
<reference evidence="3" key="1">
    <citation type="journal article" date="2008" name="PLoS Genet.">
        <title>Genomic islands in the pathogenic filamentous fungus Aspergillus fumigatus.</title>
        <authorList>
            <person name="Fedorova N.D."/>
            <person name="Khaldi N."/>
            <person name="Joardar V.S."/>
            <person name="Maiti R."/>
            <person name="Amedeo P."/>
            <person name="Anderson M.J."/>
            <person name="Crabtree J."/>
            <person name="Silva J.C."/>
            <person name="Badger J.H."/>
            <person name="Albarraq A."/>
            <person name="Angiuoli S."/>
            <person name="Bussey H."/>
            <person name="Bowyer P."/>
            <person name="Cotty P.J."/>
            <person name="Dyer P.S."/>
            <person name="Egan A."/>
            <person name="Galens K."/>
            <person name="Fraser-Liggett C.M."/>
            <person name="Haas B.J."/>
            <person name="Inman J.M."/>
            <person name="Kent R."/>
            <person name="Lemieux S."/>
            <person name="Malavazi I."/>
            <person name="Orvis J."/>
            <person name="Roemer T."/>
            <person name="Ronning C.M."/>
            <person name="Sundaram J.P."/>
            <person name="Sutton G."/>
            <person name="Turner G."/>
            <person name="Venter J.C."/>
            <person name="White O.R."/>
            <person name="Whitty B.R."/>
            <person name="Youngman P."/>
            <person name="Wolfe K.H."/>
            <person name="Goldman G.H."/>
            <person name="Wortman J.R."/>
            <person name="Jiang B."/>
            <person name="Denning D.W."/>
            <person name="Nierman W.C."/>
        </authorList>
    </citation>
    <scope>NUCLEOTIDE SEQUENCE [LARGE SCALE GENOMIC DNA]</scope>
    <source>
        <strain evidence="3">ATCC 1020 / DSM 3700 / CBS 544.65 / FGSC A1164 / JCM 1740 / NRRL 181 / WB 181</strain>
    </source>
</reference>
<protein>
    <recommendedName>
        <fullName evidence="1">Tyrosine specific protein phosphatases domain-containing protein</fullName>
    </recommendedName>
</protein>
<name>A1DAV8_NEOFI</name>
<sequence>MGSITVSPVAPDLGLADIIDIEIDQPIPSEALTRILSKPPFRIVEGGFNLRDLGHIGHPGIQPGLVYRSGLLSNLTEIGKSQLVSELSLGAILDLRSHRERLLFPPPQLHERVKLFWQPQTGTPTPIILSDFAANDGNDAYRDMYLDILESHIPSLRSLLTYIRDSLNGGSAGEKKAILFHCHSGKDRTGVASALLLSLAGVPDELIARDYALTRVGIETEKEYLLRSLQQAWPECAVGAPGFKEFTAIKASYMMAFLEAVQVKYGEMEQFVIDVMDMSKADVEAVRAILRGES</sequence>
<dbReference type="InterPro" id="IPR026893">
    <property type="entry name" value="Tyr/Ser_Pase_IphP-type"/>
</dbReference>
<dbReference type="Pfam" id="PF13350">
    <property type="entry name" value="Y_phosphatase3"/>
    <property type="match status" value="1"/>
</dbReference>
<dbReference type="RefSeq" id="XP_001261895.1">
    <property type="nucleotide sequence ID" value="XM_001261894.1"/>
</dbReference>
<dbReference type="PROSITE" id="PS00383">
    <property type="entry name" value="TYR_PHOSPHATASE_1"/>
    <property type="match status" value="1"/>
</dbReference>
<evidence type="ECO:0000259" key="1">
    <source>
        <dbReference type="PROSITE" id="PS50056"/>
    </source>
</evidence>
<accession>A1DAV8</accession>
<organism evidence="2 3">
    <name type="scientific">Neosartorya fischeri (strain ATCC 1020 / DSM 3700 / CBS 544.65 / FGSC A1164 / JCM 1740 / NRRL 181 / WB 181)</name>
    <name type="common">Aspergillus fischerianus</name>
    <dbReference type="NCBI Taxonomy" id="331117"/>
    <lineage>
        <taxon>Eukaryota</taxon>
        <taxon>Fungi</taxon>
        <taxon>Dikarya</taxon>
        <taxon>Ascomycota</taxon>
        <taxon>Pezizomycotina</taxon>
        <taxon>Eurotiomycetes</taxon>
        <taxon>Eurotiomycetidae</taxon>
        <taxon>Eurotiales</taxon>
        <taxon>Aspergillaceae</taxon>
        <taxon>Aspergillus</taxon>
        <taxon>Aspergillus subgen. Fumigati</taxon>
    </lineage>
</organism>
<keyword evidence="3" id="KW-1185">Reference proteome</keyword>
<dbReference type="HOGENOM" id="CLU_057546_1_3_1"/>
<dbReference type="PROSITE" id="PS50056">
    <property type="entry name" value="TYR_PHOSPHATASE_2"/>
    <property type="match status" value="1"/>
</dbReference>
<gene>
    <name evidence="2" type="ORF">NFIA_096190</name>
</gene>
<dbReference type="InterPro" id="IPR016130">
    <property type="entry name" value="Tyr_Pase_AS"/>
</dbReference>
<dbReference type="Gene3D" id="3.90.190.10">
    <property type="entry name" value="Protein tyrosine phosphatase superfamily"/>
    <property type="match status" value="1"/>
</dbReference>
<feature type="domain" description="Tyrosine specific protein phosphatases" evidence="1">
    <location>
        <begin position="157"/>
        <end position="233"/>
    </location>
</feature>
<proteinExistence type="predicted"/>
<dbReference type="GeneID" id="4588270"/>
<dbReference type="AlphaFoldDB" id="A1DAV8"/>
<dbReference type="eggNOG" id="ENOG502SB6D">
    <property type="taxonomic scope" value="Eukaryota"/>
</dbReference>
<dbReference type="SUPFAM" id="SSF52799">
    <property type="entry name" value="(Phosphotyrosine protein) phosphatases II"/>
    <property type="match status" value="1"/>
</dbReference>
<evidence type="ECO:0000313" key="3">
    <source>
        <dbReference type="Proteomes" id="UP000006702"/>
    </source>
</evidence>
<dbReference type="GO" id="GO:0004721">
    <property type="term" value="F:phosphoprotein phosphatase activity"/>
    <property type="evidence" value="ECO:0007669"/>
    <property type="project" value="InterPro"/>
</dbReference>